<dbReference type="PROSITE" id="PS00330">
    <property type="entry name" value="HEMOLYSIN_CALCIUM"/>
    <property type="match status" value="1"/>
</dbReference>
<dbReference type="Pfam" id="PF00353">
    <property type="entry name" value="HemolysinCabind"/>
    <property type="match status" value="1"/>
</dbReference>
<proteinExistence type="predicted"/>
<comment type="caution">
    <text evidence="4">The sequence shown here is derived from an EMBL/GenBank/DDBJ whole genome shotgun (WGS) entry which is preliminary data.</text>
</comment>
<dbReference type="Pfam" id="PF00188">
    <property type="entry name" value="CAP"/>
    <property type="match status" value="1"/>
</dbReference>
<name>A0ABS6SH88_9SPHN</name>
<evidence type="ECO:0000259" key="3">
    <source>
        <dbReference type="Pfam" id="PF13448"/>
    </source>
</evidence>
<dbReference type="CDD" id="cd05379">
    <property type="entry name" value="CAP_bacterial"/>
    <property type="match status" value="1"/>
</dbReference>
<dbReference type="InterPro" id="IPR014044">
    <property type="entry name" value="CAP_dom"/>
</dbReference>
<feature type="domain" description="DUF4114" evidence="3">
    <location>
        <begin position="525"/>
        <end position="627"/>
    </location>
</feature>
<organism evidence="4 5">
    <name type="scientific">Pacificimonas pallii</name>
    <dbReference type="NCBI Taxonomy" id="2827236"/>
    <lineage>
        <taxon>Bacteria</taxon>
        <taxon>Pseudomonadati</taxon>
        <taxon>Pseudomonadota</taxon>
        <taxon>Alphaproteobacteria</taxon>
        <taxon>Sphingomonadales</taxon>
        <taxon>Sphingosinicellaceae</taxon>
        <taxon>Pacificimonas</taxon>
    </lineage>
</organism>
<dbReference type="Pfam" id="PF13448">
    <property type="entry name" value="DUF4114"/>
    <property type="match status" value="1"/>
</dbReference>
<dbReference type="InterPro" id="IPR018511">
    <property type="entry name" value="Hemolysin-typ_Ca-bd_CS"/>
</dbReference>
<evidence type="ECO:0000259" key="2">
    <source>
        <dbReference type="Pfam" id="PF00188"/>
    </source>
</evidence>
<dbReference type="RefSeq" id="WP_218446585.1">
    <property type="nucleotide sequence ID" value="NZ_JAGSPA010000004.1"/>
</dbReference>
<accession>A0ABS6SH88</accession>
<evidence type="ECO:0000256" key="1">
    <source>
        <dbReference type="SAM" id="MobiDB-lite"/>
    </source>
</evidence>
<dbReference type="EMBL" id="JAGSPA010000004">
    <property type="protein sequence ID" value="MBV7257755.1"/>
    <property type="molecule type" value="Genomic_DNA"/>
</dbReference>
<evidence type="ECO:0000313" key="4">
    <source>
        <dbReference type="EMBL" id="MBV7257755.1"/>
    </source>
</evidence>
<reference evidence="4 5" key="1">
    <citation type="submission" date="2021-04" db="EMBL/GenBank/DDBJ databases">
        <authorList>
            <person name="Pira H."/>
            <person name="Risdian C."/>
            <person name="Wink J."/>
        </authorList>
    </citation>
    <scope>NUCLEOTIDE SEQUENCE [LARGE SCALE GENOMIC DNA]</scope>
    <source>
        <strain evidence="4 5">WHA3</strain>
    </source>
</reference>
<dbReference type="Proteomes" id="UP000722336">
    <property type="component" value="Unassembled WGS sequence"/>
</dbReference>
<dbReference type="PANTHER" id="PTHR31157">
    <property type="entry name" value="SCP DOMAIN-CONTAINING PROTEIN"/>
    <property type="match status" value="1"/>
</dbReference>
<dbReference type="InterPro" id="IPR025193">
    <property type="entry name" value="DUF4114"/>
</dbReference>
<gene>
    <name evidence="4" type="ORF">KCG44_13290</name>
</gene>
<feature type="region of interest" description="Disordered" evidence="1">
    <location>
        <begin position="310"/>
        <end position="332"/>
    </location>
</feature>
<feature type="domain" description="SCP" evidence="2">
    <location>
        <begin position="13"/>
        <end position="207"/>
    </location>
</feature>
<keyword evidence="5" id="KW-1185">Reference proteome</keyword>
<dbReference type="PANTHER" id="PTHR31157:SF1">
    <property type="entry name" value="SCP DOMAIN-CONTAINING PROTEIN"/>
    <property type="match status" value="1"/>
</dbReference>
<protein>
    <submittedName>
        <fullName evidence="4">DUF4114 domain-containing protein</fullName>
    </submittedName>
</protein>
<evidence type="ECO:0000313" key="5">
    <source>
        <dbReference type="Proteomes" id="UP000722336"/>
    </source>
</evidence>
<dbReference type="InterPro" id="IPR001343">
    <property type="entry name" value="Hemolysn_Ca-bd"/>
</dbReference>
<sequence length="654" mass="68153">MSAPTSFEQLQLELINRFRVDPGGEYARLVVGGTGITPDIESAIRFFGVDLDALQVQLAGLDAAAPLAWNANLATAADAHSQAQIHADQQSHQLPGEPGLGDRLRNAGYEFSAAAENVFAFTEDALQGHAGFIIDWGYDEVRGASSVSDYDASGNLLPNFASIGDGIQDPPGHRDNLINDRYTEIGIAALAETNPNTSVGPFVVTQNLGSRFDYQAQFLGVVVNDLDRDNFYDIGEGLGGVTVTLTNVSTEEIFTTTSFASGGWQLAAPSGSYSIAFSGGGLTQVIVRQAFIDDENVKVDAYQSAGTATPGNDTIIGTDDDDDIDGGAGNDTLRGGLGNDRYTVTQGDDRVVGTMEELVGDTIIDFGPGDSLFVMGQDLSRDKVQLRRGGAGLELGFDANGDGVFNTVTESPLTVISTLLTGGDVMLSRVEGGSDVRYVAFLPTLGEGARVDAGSINGIANEAYLAGDNRGNFTVTLQESDAGFDNSLGVYEVRGDGTIADVRIISRNVKDDAGEVLTIGNVDVGSRLGFFLVQDGANMLPSALDLDALGIDVSGGSAVLTAAGSAVAGATIFLSHDASLNADGQRHVLSGVDDDDTGALRVGFEDLFRVGATSDDDFQDVVFRVEAVAAVAVTAAVPLGSETFAALPQLEIIA</sequence>